<sequence>MVGMKSLGAIICLAALAGCVDASAYSANEALGPMVGSEADLTSFQGARAGQAEMGIQKMGYETIRQDGLTT</sequence>
<keyword evidence="3" id="KW-1185">Reference proteome</keyword>
<dbReference type="RefSeq" id="WP_386074635.1">
    <property type="nucleotide sequence ID" value="NZ_JBHTJT010000017.1"/>
</dbReference>
<comment type="caution">
    <text evidence="2">The sequence shown here is derived from an EMBL/GenBank/DDBJ whole genome shotgun (WGS) entry which is preliminary data.</text>
</comment>
<feature type="signal peptide" evidence="1">
    <location>
        <begin position="1"/>
        <end position="24"/>
    </location>
</feature>
<evidence type="ECO:0008006" key="4">
    <source>
        <dbReference type="Google" id="ProtNLM"/>
    </source>
</evidence>
<feature type="chain" id="PRO_5045261040" description="Lipoprotein" evidence="1">
    <location>
        <begin position="25"/>
        <end position="71"/>
    </location>
</feature>
<dbReference type="EMBL" id="JBHTJT010000017">
    <property type="protein sequence ID" value="MFD0980312.1"/>
    <property type="molecule type" value="Genomic_DNA"/>
</dbReference>
<dbReference type="PROSITE" id="PS51257">
    <property type="entry name" value="PROKAR_LIPOPROTEIN"/>
    <property type="match status" value="1"/>
</dbReference>
<accession>A0ABW3IRQ6</accession>
<protein>
    <recommendedName>
        <fullName evidence="4">Lipoprotein</fullName>
    </recommendedName>
</protein>
<proteinExistence type="predicted"/>
<evidence type="ECO:0000313" key="3">
    <source>
        <dbReference type="Proteomes" id="UP001597108"/>
    </source>
</evidence>
<reference evidence="3" key="1">
    <citation type="journal article" date="2019" name="Int. J. Syst. Evol. Microbiol.">
        <title>The Global Catalogue of Microorganisms (GCM) 10K type strain sequencing project: providing services to taxonomists for standard genome sequencing and annotation.</title>
        <authorList>
            <consortium name="The Broad Institute Genomics Platform"/>
            <consortium name="The Broad Institute Genome Sequencing Center for Infectious Disease"/>
            <person name="Wu L."/>
            <person name="Ma J."/>
        </authorList>
    </citation>
    <scope>NUCLEOTIDE SEQUENCE [LARGE SCALE GENOMIC DNA]</scope>
    <source>
        <strain evidence="3">CCUG 60524</strain>
    </source>
</reference>
<name>A0ABW3IRQ6_9RHOB</name>
<gene>
    <name evidence="2" type="ORF">ACFQ2S_11685</name>
</gene>
<evidence type="ECO:0000313" key="2">
    <source>
        <dbReference type="EMBL" id="MFD0980312.1"/>
    </source>
</evidence>
<evidence type="ECO:0000256" key="1">
    <source>
        <dbReference type="SAM" id="SignalP"/>
    </source>
</evidence>
<keyword evidence="1" id="KW-0732">Signal</keyword>
<dbReference type="Proteomes" id="UP001597108">
    <property type="component" value="Unassembled WGS sequence"/>
</dbReference>
<organism evidence="2 3">
    <name type="scientific">Tropicimonas aquimaris</name>
    <dbReference type="NCBI Taxonomy" id="914152"/>
    <lineage>
        <taxon>Bacteria</taxon>
        <taxon>Pseudomonadati</taxon>
        <taxon>Pseudomonadota</taxon>
        <taxon>Alphaproteobacteria</taxon>
        <taxon>Rhodobacterales</taxon>
        <taxon>Roseobacteraceae</taxon>
        <taxon>Tropicimonas</taxon>
    </lineage>
</organism>